<organism evidence="1 2">
    <name type="scientific">Desulfocurvibacter africanus subsp. africanus str. Walvis Bay</name>
    <dbReference type="NCBI Taxonomy" id="690850"/>
    <lineage>
        <taxon>Bacteria</taxon>
        <taxon>Pseudomonadati</taxon>
        <taxon>Thermodesulfobacteriota</taxon>
        <taxon>Desulfovibrionia</taxon>
        <taxon>Desulfovibrionales</taxon>
        <taxon>Desulfovibrionaceae</taxon>
        <taxon>Desulfocurvibacter</taxon>
    </lineage>
</organism>
<name>F3YV79_DESAF</name>
<dbReference type="EMBL" id="CP003221">
    <property type="protein sequence ID" value="EGJ48397.1"/>
    <property type="molecule type" value="Genomic_DNA"/>
</dbReference>
<dbReference type="HOGENOM" id="CLU_146586_1_0_7"/>
<dbReference type="STRING" id="690850.Desaf_0032"/>
<proteinExistence type="predicted"/>
<dbReference type="AlphaFoldDB" id="F3YV79"/>
<dbReference type="KEGG" id="daf:Desaf_0032"/>
<keyword evidence="2" id="KW-1185">Reference proteome</keyword>
<accession>F3YV79</accession>
<sequence length="103" mass="11550">MRKGCRVWGNAERLPEEGFSRIRRELPFEVVEFSKGSLNIEHEAWSVDPAMVEQAAEAIARELAPTGFGQIDLIDHNEGFILRFSIEHGAVKSRKTGIDDLLG</sequence>
<dbReference type="Proteomes" id="UP000007844">
    <property type="component" value="Chromosome"/>
</dbReference>
<evidence type="ECO:0000313" key="1">
    <source>
        <dbReference type="EMBL" id="EGJ48397.1"/>
    </source>
</evidence>
<reference evidence="1 2" key="1">
    <citation type="journal article" date="2011" name="J. Bacteriol.">
        <title>Genome sequence of the mercury-methylating and pleomorphic Desulfovibrio africanus Strain Walvis Bay.</title>
        <authorList>
            <person name="Brown S.D."/>
            <person name="Wall J.D."/>
            <person name="Kucken A.M."/>
            <person name="Gilmour C.C."/>
            <person name="Podar M."/>
            <person name="Brandt C.C."/>
            <person name="Teshima H."/>
            <person name="Detter J.C."/>
            <person name="Han C.S."/>
            <person name="Land M.L."/>
            <person name="Lucas S."/>
            <person name="Han J."/>
            <person name="Pennacchio L."/>
            <person name="Nolan M."/>
            <person name="Pitluck S."/>
            <person name="Woyke T."/>
            <person name="Goodwin L."/>
            <person name="Palumbo A.V."/>
            <person name="Elias D.A."/>
        </authorList>
    </citation>
    <scope>NUCLEOTIDE SEQUENCE [LARGE SCALE GENOMIC DNA]</scope>
    <source>
        <strain evidence="1 2">Walvis Bay</strain>
    </source>
</reference>
<protein>
    <submittedName>
        <fullName evidence="1">Uncharacterized protein</fullName>
    </submittedName>
</protein>
<dbReference type="RefSeq" id="WP_014258275.1">
    <property type="nucleotide sequence ID" value="NC_016629.1"/>
</dbReference>
<evidence type="ECO:0000313" key="2">
    <source>
        <dbReference type="Proteomes" id="UP000007844"/>
    </source>
</evidence>
<gene>
    <name evidence="1" type="ORF">Desaf_0032</name>
</gene>